<keyword evidence="2" id="KW-1185">Reference proteome</keyword>
<dbReference type="EMBL" id="JARBJD010000100">
    <property type="protein sequence ID" value="KAK2952720.1"/>
    <property type="molecule type" value="Genomic_DNA"/>
</dbReference>
<evidence type="ECO:0000313" key="2">
    <source>
        <dbReference type="Proteomes" id="UP001281761"/>
    </source>
</evidence>
<reference evidence="1 2" key="1">
    <citation type="journal article" date="2022" name="bioRxiv">
        <title>Genomics of Preaxostyla Flagellates Illuminates Evolutionary Transitions and the Path Towards Mitochondrial Loss.</title>
        <authorList>
            <person name="Novak L.V.F."/>
            <person name="Treitli S.C."/>
            <person name="Pyrih J."/>
            <person name="Halakuc P."/>
            <person name="Pipaliya S.V."/>
            <person name="Vacek V."/>
            <person name="Brzon O."/>
            <person name="Soukal P."/>
            <person name="Eme L."/>
            <person name="Dacks J.B."/>
            <person name="Karnkowska A."/>
            <person name="Elias M."/>
            <person name="Hampl V."/>
        </authorList>
    </citation>
    <scope>NUCLEOTIDE SEQUENCE [LARGE SCALE GENOMIC DNA]</scope>
    <source>
        <strain evidence="1">NAU3</strain>
        <tissue evidence="1">Gut</tissue>
    </source>
</reference>
<protein>
    <submittedName>
        <fullName evidence="1">Uncharacterized protein</fullName>
    </submittedName>
</protein>
<proteinExistence type="predicted"/>
<name>A0ABQ9XR88_9EUKA</name>
<sequence length="330" mass="37498">MDCSPSLNWMEGEQQTLSKKIVVFQSLVATVKSQPALNISLEAKAVHFIRSVDPQSIFFADALFRSLASFSDYSLTEFIVSVVDLLSSPSQGIIQAAKTMLAHLIFFCSEKVHLSLVKTDLIHQLINTLNPLSLSCAGAEDIHTGLISTIHSSLRLTTPSYLEKLENTHDNEQQSVHETVLKQVLAPSETYICHLCANRFSIIDESVSNEFMELLARLLHISPYYQPTMDFVLNMPIIFTIPNCLTFFEDENTIDHFLNAMVDTHRDWDETGGKDRQMWKTMHRMLRMEGIEDAIEEKLRDRQNARYGGWIATNSIEWSNLQGTNLPEQE</sequence>
<dbReference type="Proteomes" id="UP001281761">
    <property type="component" value="Unassembled WGS sequence"/>
</dbReference>
<accession>A0ABQ9XR88</accession>
<comment type="caution">
    <text evidence="1">The sequence shown here is derived from an EMBL/GenBank/DDBJ whole genome shotgun (WGS) entry which is preliminary data.</text>
</comment>
<gene>
    <name evidence="1" type="ORF">BLNAU_12369</name>
</gene>
<organism evidence="1 2">
    <name type="scientific">Blattamonas nauphoetae</name>
    <dbReference type="NCBI Taxonomy" id="2049346"/>
    <lineage>
        <taxon>Eukaryota</taxon>
        <taxon>Metamonada</taxon>
        <taxon>Preaxostyla</taxon>
        <taxon>Oxymonadida</taxon>
        <taxon>Blattamonas</taxon>
    </lineage>
</organism>
<evidence type="ECO:0000313" key="1">
    <source>
        <dbReference type="EMBL" id="KAK2952720.1"/>
    </source>
</evidence>